<dbReference type="InterPro" id="IPR051468">
    <property type="entry name" value="Fungal_SecMetab_SDRs"/>
</dbReference>
<dbReference type="RefSeq" id="WP_133237005.1">
    <property type="nucleotide sequence ID" value="NZ_SMRT01000038.1"/>
</dbReference>
<dbReference type="PANTHER" id="PTHR43544">
    <property type="entry name" value="SHORT-CHAIN DEHYDROGENASE/REDUCTASE"/>
    <property type="match status" value="1"/>
</dbReference>
<dbReference type="OrthoDB" id="5786478at2"/>
<accession>A0A4R5K850</accession>
<dbReference type="InterPro" id="IPR002347">
    <property type="entry name" value="SDR_fam"/>
</dbReference>
<dbReference type="InterPro" id="IPR036291">
    <property type="entry name" value="NAD(P)-bd_dom_sf"/>
</dbReference>
<proteinExistence type="predicted"/>
<dbReference type="Pfam" id="PF00106">
    <property type="entry name" value="adh_short"/>
    <property type="match status" value="1"/>
</dbReference>
<evidence type="ECO:0000313" key="4">
    <source>
        <dbReference type="Proteomes" id="UP000295636"/>
    </source>
</evidence>
<organism evidence="3 4">
    <name type="scientific">Paenibacillus piri</name>
    <dbReference type="NCBI Taxonomy" id="2547395"/>
    <lineage>
        <taxon>Bacteria</taxon>
        <taxon>Bacillati</taxon>
        <taxon>Bacillota</taxon>
        <taxon>Bacilli</taxon>
        <taxon>Bacillales</taxon>
        <taxon>Paenibacillaceae</taxon>
        <taxon>Paenibacillus</taxon>
    </lineage>
</organism>
<keyword evidence="4" id="KW-1185">Reference proteome</keyword>
<reference evidence="3 4" key="1">
    <citation type="submission" date="2019-03" db="EMBL/GenBank/DDBJ databases">
        <title>This is whole genome sequence of Paenibacillus sp MS74 strain.</title>
        <authorList>
            <person name="Trinh H.N."/>
        </authorList>
    </citation>
    <scope>NUCLEOTIDE SEQUENCE [LARGE SCALE GENOMIC DNA]</scope>
    <source>
        <strain evidence="3 4">MS74</strain>
    </source>
</reference>
<dbReference type="SUPFAM" id="SSF51735">
    <property type="entry name" value="NAD(P)-binding Rossmann-fold domains"/>
    <property type="match status" value="1"/>
</dbReference>
<sequence length="239" mass="26964">MKPISYVTGADRGLGLGLVQVLLEKGYKVYAGSYLPEQDELRKLSREHPNDVIVLPLDVSSEESVKQAREVIAAETNVLNLLINNAGIAQDRSGTILEPQYYEDIRALYEINTLGPLRVTQSVIDLLLNADRKMLVNISSVAGSVQELVRIQQYGYTMSKAALNMQSKMIHNHFKDQGLKVLVVHPGWMRSLLFGDIERMKDAPFEPIQSARNIVKLTETETEINEDIYMDHEGNRLPW</sequence>
<keyword evidence="1" id="KW-0521">NADP</keyword>
<dbReference type="GO" id="GO:0016491">
    <property type="term" value="F:oxidoreductase activity"/>
    <property type="evidence" value="ECO:0007669"/>
    <property type="project" value="UniProtKB-KW"/>
</dbReference>
<protein>
    <submittedName>
        <fullName evidence="3">SDR family NAD(P)-dependent oxidoreductase</fullName>
    </submittedName>
</protein>
<evidence type="ECO:0000256" key="2">
    <source>
        <dbReference type="ARBA" id="ARBA00023002"/>
    </source>
</evidence>
<dbReference type="Proteomes" id="UP000295636">
    <property type="component" value="Unassembled WGS sequence"/>
</dbReference>
<dbReference type="PANTHER" id="PTHR43544:SF7">
    <property type="entry name" value="NADB-LER2"/>
    <property type="match status" value="1"/>
</dbReference>
<keyword evidence="2" id="KW-0560">Oxidoreductase</keyword>
<name>A0A4R5K850_9BACL</name>
<evidence type="ECO:0000256" key="1">
    <source>
        <dbReference type="ARBA" id="ARBA00022857"/>
    </source>
</evidence>
<dbReference type="EMBL" id="SMRT01000038">
    <property type="protein sequence ID" value="TDF89190.1"/>
    <property type="molecule type" value="Genomic_DNA"/>
</dbReference>
<evidence type="ECO:0000313" key="3">
    <source>
        <dbReference type="EMBL" id="TDF89190.1"/>
    </source>
</evidence>
<dbReference type="GO" id="GO:0005737">
    <property type="term" value="C:cytoplasm"/>
    <property type="evidence" value="ECO:0007669"/>
    <property type="project" value="TreeGrafter"/>
</dbReference>
<comment type="caution">
    <text evidence="3">The sequence shown here is derived from an EMBL/GenBank/DDBJ whole genome shotgun (WGS) entry which is preliminary data.</text>
</comment>
<dbReference type="PRINTS" id="PR00081">
    <property type="entry name" value="GDHRDH"/>
</dbReference>
<dbReference type="AlphaFoldDB" id="A0A4R5K850"/>
<gene>
    <name evidence="3" type="ORF">E1757_34965</name>
</gene>
<dbReference type="Gene3D" id="3.40.50.720">
    <property type="entry name" value="NAD(P)-binding Rossmann-like Domain"/>
    <property type="match status" value="1"/>
</dbReference>